<evidence type="ECO:0008006" key="4">
    <source>
        <dbReference type="Google" id="ProtNLM"/>
    </source>
</evidence>
<evidence type="ECO:0000313" key="3">
    <source>
        <dbReference type="Proteomes" id="UP000265745"/>
    </source>
</evidence>
<dbReference type="Proteomes" id="UP000265745">
    <property type="component" value="Unassembled WGS sequence"/>
</dbReference>
<keyword evidence="1" id="KW-0472">Membrane</keyword>
<feature type="transmembrane region" description="Helical" evidence="1">
    <location>
        <begin position="211"/>
        <end position="230"/>
    </location>
</feature>
<organism evidence="2 3">
    <name type="scientific">Pseudomonas jilinensis</name>
    <dbReference type="NCBI Taxonomy" id="2078689"/>
    <lineage>
        <taxon>Bacteria</taxon>
        <taxon>Pseudomonadati</taxon>
        <taxon>Pseudomonadota</taxon>
        <taxon>Gammaproteobacteria</taxon>
        <taxon>Pseudomonadales</taxon>
        <taxon>Pseudomonadaceae</taxon>
        <taxon>Pseudomonas</taxon>
    </lineage>
</organism>
<proteinExistence type="predicted"/>
<feature type="transmembrane region" description="Helical" evidence="1">
    <location>
        <begin position="40"/>
        <end position="57"/>
    </location>
</feature>
<evidence type="ECO:0000313" key="2">
    <source>
        <dbReference type="EMBL" id="RHW21420.1"/>
    </source>
</evidence>
<keyword evidence="1" id="KW-0812">Transmembrane</keyword>
<name>A0A396RXQ1_9PSED</name>
<sequence>MSLAELPTSSMVVASNIKTFAGIFGFLLAWSAVRSKSHHVFFLYGVLALVGIAFISFSSNVPLLFFGVFLFGLITGAVAIAVPAFLVGPEGRAETFVVAFGVMTAIQYASGPLIVPATFTFTLDQLNSWVFFLAMVMPIIIAMLLIIPLSNMLFNAEPPQRGVTLSVKEREPVEVFLLCLLVPFYFLYWVYRVHGEVRSLGDSSNLLSAKASAWLCVFIPFLYPIMMATVNDHINAATDGTISKKARPTWLIVTLCVLFGPASAALIQADINKAVAAGSEPLQASTA</sequence>
<reference evidence="2 3" key="1">
    <citation type="submission" date="2018-06" db="EMBL/GenBank/DDBJ databases">
        <title>Pseudomonas jilinensis sp. nov., isolated from the production water of Jilin Oilfield in China.</title>
        <authorList>
            <person name="Wang J."/>
        </authorList>
    </citation>
    <scope>NUCLEOTIDE SEQUENCE [LARGE SCALE GENOMIC DNA]</scope>
    <source>
        <strain evidence="2 3">JS15-10A1</strain>
    </source>
</reference>
<feature type="transmembrane region" description="Helical" evidence="1">
    <location>
        <begin position="129"/>
        <end position="154"/>
    </location>
</feature>
<keyword evidence="1" id="KW-1133">Transmembrane helix</keyword>
<feature type="transmembrane region" description="Helical" evidence="1">
    <location>
        <begin position="175"/>
        <end position="191"/>
    </location>
</feature>
<gene>
    <name evidence="2" type="ORF">C2846_07790</name>
</gene>
<keyword evidence="3" id="KW-1185">Reference proteome</keyword>
<feature type="transmembrane region" description="Helical" evidence="1">
    <location>
        <begin position="250"/>
        <end position="269"/>
    </location>
</feature>
<feature type="transmembrane region" description="Helical" evidence="1">
    <location>
        <begin position="12"/>
        <end position="33"/>
    </location>
</feature>
<dbReference type="InterPro" id="IPR036259">
    <property type="entry name" value="MFS_trans_sf"/>
</dbReference>
<dbReference type="EMBL" id="QJSA01000006">
    <property type="protein sequence ID" value="RHW21420.1"/>
    <property type="molecule type" value="Genomic_DNA"/>
</dbReference>
<comment type="caution">
    <text evidence="2">The sequence shown here is derived from an EMBL/GenBank/DDBJ whole genome shotgun (WGS) entry which is preliminary data.</text>
</comment>
<dbReference type="AlphaFoldDB" id="A0A396RXQ1"/>
<feature type="transmembrane region" description="Helical" evidence="1">
    <location>
        <begin position="63"/>
        <end position="88"/>
    </location>
</feature>
<protein>
    <recommendedName>
        <fullName evidence="4">MFS transporter</fullName>
    </recommendedName>
</protein>
<feature type="transmembrane region" description="Helical" evidence="1">
    <location>
        <begin position="95"/>
        <end position="117"/>
    </location>
</feature>
<evidence type="ECO:0000256" key="1">
    <source>
        <dbReference type="SAM" id="Phobius"/>
    </source>
</evidence>
<dbReference type="Gene3D" id="1.20.1250.20">
    <property type="entry name" value="MFS general substrate transporter like domains"/>
    <property type="match status" value="1"/>
</dbReference>
<dbReference type="SUPFAM" id="SSF103473">
    <property type="entry name" value="MFS general substrate transporter"/>
    <property type="match status" value="1"/>
</dbReference>
<accession>A0A396RXQ1</accession>